<reference evidence="3 4" key="1">
    <citation type="submission" date="2014-04" db="EMBL/GenBank/DDBJ databases">
        <authorList>
            <consortium name="DOE Joint Genome Institute"/>
            <person name="Kuo A."/>
            <person name="Girlanda M."/>
            <person name="Perotto S."/>
            <person name="Kohler A."/>
            <person name="Nagy L.G."/>
            <person name="Floudas D."/>
            <person name="Copeland A."/>
            <person name="Barry K.W."/>
            <person name="Cichocki N."/>
            <person name="Veneault-Fourrey C."/>
            <person name="LaButti K."/>
            <person name="Lindquist E.A."/>
            <person name="Lipzen A."/>
            <person name="Lundell T."/>
            <person name="Morin E."/>
            <person name="Murat C."/>
            <person name="Sun H."/>
            <person name="Tunlid A."/>
            <person name="Henrissat B."/>
            <person name="Grigoriev I.V."/>
            <person name="Hibbett D.S."/>
            <person name="Martin F."/>
            <person name="Nordberg H.P."/>
            <person name="Cantor M.N."/>
            <person name="Hua S.X."/>
        </authorList>
    </citation>
    <scope>NUCLEOTIDE SEQUENCE [LARGE SCALE GENOMIC DNA]</scope>
    <source>
        <strain evidence="3 4">MUT 4182</strain>
    </source>
</reference>
<dbReference type="EMBL" id="KN823049">
    <property type="protein sequence ID" value="KIO25054.1"/>
    <property type="molecule type" value="Genomic_DNA"/>
</dbReference>
<gene>
    <name evidence="3" type="ORF">M407DRAFT_211164</name>
</gene>
<dbReference type="OrthoDB" id="3239225at2759"/>
<feature type="compositionally biased region" description="Polar residues" evidence="1">
    <location>
        <begin position="253"/>
        <end position="270"/>
    </location>
</feature>
<dbReference type="PANTHER" id="PTHR14379:SF3">
    <property type="entry name" value="MEIOSIS REGULATOR AND MRNA STABILITY FACTOR 1"/>
    <property type="match status" value="1"/>
</dbReference>
<feature type="compositionally biased region" description="Low complexity" evidence="1">
    <location>
        <begin position="240"/>
        <end position="252"/>
    </location>
</feature>
<reference evidence="4" key="2">
    <citation type="submission" date="2015-01" db="EMBL/GenBank/DDBJ databases">
        <title>Evolutionary Origins and Diversification of the Mycorrhizal Mutualists.</title>
        <authorList>
            <consortium name="DOE Joint Genome Institute"/>
            <consortium name="Mycorrhizal Genomics Consortium"/>
            <person name="Kohler A."/>
            <person name="Kuo A."/>
            <person name="Nagy L.G."/>
            <person name="Floudas D."/>
            <person name="Copeland A."/>
            <person name="Barry K.W."/>
            <person name="Cichocki N."/>
            <person name="Veneault-Fourrey C."/>
            <person name="LaButti K."/>
            <person name="Lindquist E.A."/>
            <person name="Lipzen A."/>
            <person name="Lundell T."/>
            <person name="Morin E."/>
            <person name="Murat C."/>
            <person name="Riley R."/>
            <person name="Ohm R."/>
            <person name="Sun H."/>
            <person name="Tunlid A."/>
            <person name="Henrissat B."/>
            <person name="Grigoriev I.V."/>
            <person name="Hibbett D.S."/>
            <person name="Martin F."/>
        </authorList>
    </citation>
    <scope>NUCLEOTIDE SEQUENCE [LARGE SCALE GENOMIC DNA]</scope>
    <source>
        <strain evidence="4">MUT 4182</strain>
    </source>
</reference>
<feature type="domain" description="NYN" evidence="2">
    <location>
        <begin position="38"/>
        <end position="153"/>
    </location>
</feature>
<protein>
    <recommendedName>
        <fullName evidence="2">NYN domain-containing protein</fullName>
    </recommendedName>
</protein>
<dbReference type="Proteomes" id="UP000054248">
    <property type="component" value="Unassembled WGS sequence"/>
</dbReference>
<dbReference type="AlphaFoldDB" id="A0A0C3QH79"/>
<evidence type="ECO:0000256" key="1">
    <source>
        <dbReference type="SAM" id="MobiDB-lite"/>
    </source>
</evidence>
<dbReference type="GO" id="GO:0010468">
    <property type="term" value="P:regulation of gene expression"/>
    <property type="evidence" value="ECO:0007669"/>
    <property type="project" value="InterPro"/>
</dbReference>
<sequence length="321" mass="35532">MRPSRPLRSFVLEDPFSIDMLPSESTLCPPPPRMSGAVFASKIRDEMCSQNGNHFSLFKVYTTTATPIPEPFRTELQNSGAQIFEGDGSTADKIRRTVDILTWALTVSRPAAILFISSDSDFASVLSALENRSCNVSLLLHPDAPSTVLLDHAAGVLEWNKVFNQGSSDHPKKEWLIDLTSDEREMAHSIQRDSVPLQAPRRIELLTPGHHPLAVLQDPLLSSPPQTQRREPSRQDPGPSSSRVGRSQVSGSDQTAGESTTHQTTPPNQPLRSFQLFKHLVHVLQELNDQTSHEWHAWGTVANKLLERDPDVFTKLGGGSR</sequence>
<feature type="region of interest" description="Disordered" evidence="1">
    <location>
        <begin position="215"/>
        <end position="270"/>
    </location>
</feature>
<dbReference type="Gene3D" id="3.40.50.1010">
    <property type="entry name" value="5'-nuclease"/>
    <property type="match status" value="1"/>
</dbReference>
<dbReference type="HOGENOM" id="CLU_866513_0_0_1"/>
<accession>A0A0C3QH79</accession>
<dbReference type="InterPro" id="IPR021139">
    <property type="entry name" value="NYN"/>
</dbReference>
<dbReference type="Pfam" id="PF01936">
    <property type="entry name" value="NYN"/>
    <property type="match status" value="1"/>
</dbReference>
<dbReference type="InterPro" id="IPR024768">
    <property type="entry name" value="Marf1"/>
</dbReference>
<proteinExistence type="predicted"/>
<dbReference type="GO" id="GO:0005777">
    <property type="term" value="C:peroxisome"/>
    <property type="evidence" value="ECO:0007669"/>
    <property type="project" value="InterPro"/>
</dbReference>
<evidence type="ECO:0000313" key="4">
    <source>
        <dbReference type="Proteomes" id="UP000054248"/>
    </source>
</evidence>
<dbReference type="STRING" id="1051891.A0A0C3QH79"/>
<dbReference type="PANTHER" id="PTHR14379">
    <property type="entry name" value="LIMKAIN B LKAP"/>
    <property type="match status" value="1"/>
</dbReference>
<dbReference type="GO" id="GO:0004540">
    <property type="term" value="F:RNA nuclease activity"/>
    <property type="evidence" value="ECO:0007669"/>
    <property type="project" value="InterPro"/>
</dbReference>
<organism evidence="3 4">
    <name type="scientific">Tulasnella calospora MUT 4182</name>
    <dbReference type="NCBI Taxonomy" id="1051891"/>
    <lineage>
        <taxon>Eukaryota</taxon>
        <taxon>Fungi</taxon>
        <taxon>Dikarya</taxon>
        <taxon>Basidiomycota</taxon>
        <taxon>Agaricomycotina</taxon>
        <taxon>Agaricomycetes</taxon>
        <taxon>Cantharellales</taxon>
        <taxon>Tulasnellaceae</taxon>
        <taxon>Tulasnella</taxon>
    </lineage>
</organism>
<evidence type="ECO:0000313" key="3">
    <source>
        <dbReference type="EMBL" id="KIO25054.1"/>
    </source>
</evidence>
<name>A0A0C3QH79_9AGAM</name>
<keyword evidence="4" id="KW-1185">Reference proteome</keyword>
<evidence type="ECO:0000259" key="2">
    <source>
        <dbReference type="Pfam" id="PF01936"/>
    </source>
</evidence>